<keyword evidence="2" id="KW-0547">Nucleotide-binding</keyword>
<dbReference type="SMART" id="SM00382">
    <property type="entry name" value="AAA"/>
    <property type="match status" value="1"/>
</dbReference>
<dbReference type="GO" id="GO:0005524">
    <property type="term" value="F:ATP binding"/>
    <property type="evidence" value="ECO:0007669"/>
    <property type="project" value="UniProtKB-KW"/>
</dbReference>
<dbReference type="InterPro" id="IPR003439">
    <property type="entry name" value="ABC_transporter-like_ATP-bd"/>
</dbReference>
<evidence type="ECO:0000313" key="5">
    <source>
        <dbReference type="EMBL" id="CCW35141.1"/>
    </source>
</evidence>
<name>S0EXW4_CHTCT</name>
<dbReference type="PROSITE" id="PS00211">
    <property type="entry name" value="ABC_TRANSPORTER_1"/>
    <property type="match status" value="1"/>
</dbReference>
<dbReference type="PANTHER" id="PTHR43023:SF6">
    <property type="entry name" value="INTERMEMBRANE PHOSPHOLIPID TRANSPORT SYSTEM ATP-BINDING PROTEIN MLAF"/>
    <property type="match status" value="1"/>
</dbReference>
<proteinExistence type="predicted"/>
<dbReference type="Proteomes" id="UP000014227">
    <property type="component" value="Chromosome I"/>
</dbReference>
<dbReference type="PROSITE" id="PS50893">
    <property type="entry name" value="ABC_TRANSPORTER_2"/>
    <property type="match status" value="1"/>
</dbReference>
<protein>
    <submittedName>
        <fullName evidence="5">ABC-type transport system involved in resistance to organic solvents, ATPase component</fullName>
    </submittedName>
</protein>
<dbReference type="PATRIC" id="fig|1303518.3.peg.1350"/>
<organism evidence="5 6">
    <name type="scientific">Chthonomonas calidirosea (strain DSM 23976 / ICMP 18418 / T49)</name>
    <dbReference type="NCBI Taxonomy" id="1303518"/>
    <lineage>
        <taxon>Bacteria</taxon>
        <taxon>Bacillati</taxon>
        <taxon>Armatimonadota</taxon>
        <taxon>Chthonomonadia</taxon>
        <taxon>Chthonomonadales</taxon>
        <taxon>Chthonomonadaceae</taxon>
        <taxon>Chthonomonas</taxon>
    </lineage>
</organism>
<dbReference type="KEGG" id="ccz:CCALI_01323"/>
<dbReference type="InterPro" id="IPR027417">
    <property type="entry name" value="P-loop_NTPase"/>
</dbReference>
<dbReference type="GO" id="GO:0016887">
    <property type="term" value="F:ATP hydrolysis activity"/>
    <property type="evidence" value="ECO:0007669"/>
    <property type="project" value="InterPro"/>
</dbReference>
<evidence type="ECO:0000313" key="6">
    <source>
        <dbReference type="Proteomes" id="UP000014227"/>
    </source>
</evidence>
<dbReference type="InParanoid" id="S0EXW4"/>
<keyword evidence="1" id="KW-0813">Transport</keyword>
<gene>
    <name evidence="5" type="ORF">CCALI_01323</name>
</gene>
<dbReference type="AlphaFoldDB" id="S0EXW4"/>
<evidence type="ECO:0000256" key="2">
    <source>
        <dbReference type="ARBA" id="ARBA00022741"/>
    </source>
</evidence>
<dbReference type="SUPFAM" id="SSF52540">
    <property type="entry name" value="P-loop containing nucleoside triphosphate hydrolases"/>
    <property type="match status" value="1"/>
</dbReference>
<dbReference type="InterPro" id="IPR017871">
    <property type="entry name" value="ABC_transporter-like_CS"/>
</dbReference>
<sequence length="255" mass="28251">MSAIILKDLVYEVDGKRILDQIHLEVPRGEILSIMGQSGSGKTTLLRIMTGLRRATSGQVLIDGEDITKMPERELDRVRLKMGLVFQYAALFDSLTVYDNIVFGVVRHKKRISREDLDALVKELLEAVGLEESVKNLYPAQLSGGMQKRVGLARALAMRPSFLFYDEPTSGLDPITAHTIDQLIVQTCKRRGVTSVVVSHHLPSIFTISDRIAMLHEGRIVAIGTPNEIRHSDNPVVQAFIAPEKDLLLSAQGLS</sequence>
<dbReference type="eggNOG" id="COG1127">
    <property type="taxonomic scope" value="Bacteria"/>
</dbReference>
<evidence type="ECO:0000256" key="3">
    <source>
        <dbReference type="ARBA" id="ARBA00022840"/>
    </source>
</evidence>
<dbReference type="RefSeq" id="WP_016482682.1">
    <property type="nucleotide sequence ID" value="NC_021487.1"/>
</dbReference>
<dbReference type="EMBL" id="HF951689">
    <property type="protein sequence ID" value="CCW35141.1"/>
    <property type="molecule type" value="Genomic_DNA"/>
</dbReference>
<accession>S0EXW4</accession>
<reference evidence="6" key="1">
    <citation type="submission" date="2013-03" db="EMBL/GenBank/DDBJ databases">
        <title>Genome sequence of Chthonomonas calidirosea, the first sequenced genome from the Armatimonadetes phylum (formally candidate division OP10).</title>
        <authorList>
            <person name="Lee K.C.Y."/>
            <person name="Morgan X.C."/>
            <person name="Dunfield P.F."/>
            <person name="Tamas I."/>
            <person name="Houghton K.M."/>
            <person name="Vyssotski M."/>
            <person name="Ryan J.L.J."/>
            <person name="Lagutin K."/>
            <person name="McDonald I.R."/>
            <person name="Stott M.B."/>
        </authorList>
    </citation>
    <scope>NUCLEOTIDE SEQUENCE [LARGE SCALE GENOMIC DNA]</scope>
    <source>
        <strain evidence="6">DSM 23976 / ICMP 18418 / T49</strain>
    </source>
</reference>
<evidence type="ECO:0000256" key="1">
    <source>
        <dbReference type="ARBA" id="ARBA00022448"/>
    </source>
</evidence>
<keyword evidence="6" id="KW-1185">Reference proteome</keyword>
<dbReference type="HOGENOM" id="CLU_000604_1_22_0"/>
<dbReference type="Gene3D" id="3.40.50.300">
    <property type="entry name" value="P-loop containing nucleotide triphosphate hydrolases"/>
    <property type="match status" value="1"/>
</dbReference>
<dbReference type="STRING" id="454171.CP488_02772"/>
<dbReference type="OrthoDB" id="9782239at2"/>
<feature type="domain" description="ABC transporter" evidence="4">
    <location>
        <begin position="4"/>
        <end position="242"/>
    </location>
</feature>
<evidence type="ECO:0000259" key="4">
    <source>
        <dbReference type="PROSITE" id="PS50893"/>
    </source>
</evidence>
<dbReference type="InterPro" id="IPR003593">
    <property type="entry name" value="AAA+_ATPase"/>
</dbReference>
<dbReference type="PANTHER" id="PTHR43023">
    <property type="entry name" value="PROTEIN TRIGALACTOSYLDIACYLGLYCEROL 3, CHLOROPLASTIC"/>
    <property type="match status" value="1"/>
</dbReference>
<keyword evidence="3" id="KW-0067">ATP-binding</keyword>
<dbReference type="Pfam" id="PF00005">
    <property type="entry name" value="ABC_tran"/>
    <property type="match status" value="1"/>
</dbReference>